<keyword evidence="6" id="KW-0472">Membrane</keyword>
<dbReference type="EMBL" id="QRYC01000010">
    <property type="protein sequence ID" value="RGU56433.1"/>
    <property type="molecule type" value="Genomic_DNA"/>
</dbReference>
<dbReference type="PANTHER" id="PTHR30026:SF20">
    <property type="entry name" value="OUTER MEMBRANE PROTEIN TOLC"/>
    <property type="match status" value="1"/>
</dbReference>
<evidence type="ECO:0000256" key="3">
    <source>
        <dbReference type="ARBA" id="ARBA00022448"/>
    </source>
</evidence>
<keyword evidence="8" id="KW-0732">Signal</keyword>
<evidence type="ECO:0000313" key="9">
    <source>
        <dbReference type="EMBL" id="RGU56433.1"/>
    </source>
</evidence>
<evidence type="ECO:0000256" key="4">
    <source>
        <dbReference type="ARBA" id="ARBA00022452"/>
    </source>
</evidence>
<sequence>MKKIILLLLSLCCICSVFAQTDSLLKKYRNMALEYNHDLKAAEKNIRASIELEKNARADQLPKIGANANFQYTGNPAELSLSLPSAGKTVTFQGNDMQYGASVSLMQPVYTGKRILGTIRLAEHQQSLANNQAEVIRTAICYQTDLQYWNTVARHEIVQVSEDFQNSMAVLVRTIQERVEAGLVDPQDLLMAEVKLNEAKYRLLQAQSNFETGRMAFNSLIGIPLQTATEIEATLPIVNPPDSLLHQNRVNRPEIEMAQDRIKIAESNLTLNDSQYKPQLSIGIDGSYSSPGYNFKRDPDLNYAAYAKLSIPLFEWGKRRSDKRMAREQIGMAIDNLNKITDQTTLEIQTAQVALQQALGQVNLCTASLDKAYENEQKALEKYNEGEISILEIIDAQTYYQTAQLNYIQAKTSAQYRYSDLLRALQAYETE</sequence>
<dbReference type="PANTHER" id="PTHR30026">
    <property type="entry name" value="OUTER MEMBRANE PROTEIN TOLC"/>
    <property type="match status" value="1"/>
</dbReference>
<protein>
    <submittedName>
        <fullName evidence="9">TolC family protein</fullName>
    </submittedName>
</protein>
<comment type="caution">
    <text evidence="9">The sequence shown here is derived from an EMBL/GenBank/DDBJ whole genome shotgun (WGS) entry which is preliminary data.</text>
</comment>
<evidence type="ECO:0000256" key="8">
    <source>
        <dbReference type="SAM" id="SignalP"/>
    </source>
</evidence>
<evidence type="ECO:0000256" key="1">
    <source>
        <dbReference type="ARBA" id="ARBA00004442"/>
    </source>
</evidence>
<evidence type="ECO:0000256" key="7">
    <source>
        <dbReference type="ARBA" id="ARBA00023237"/>
    </source>
</evidence>
<dbReference type="Pfam" id="PF02321">
    <property type="entry name" value="OEP"/>
    <property type="match status" value="2"/>
</dbReference>
<evidence type="ECO:0000256" key="6">
    <source>
        <dbReference type="ARBA" id="ARBA00023136"/>
    </source>
</evidence>
<keyword evidence="5" id="KW-0812">Transmembrane</keyword>
<comment type="similarity">
    <text evidence="2">Belongs to the outer membrane factor (OMF) (TC 1.B.17) family.</text>
</comment>
<proteinExistence type="inferred from homology"/>
<evidence type="ECO:0000256" key="2">
    <source>
        <dbReference type="ARBA" id="ARBA00007613"/>
    </source>
</evidence>
<keyword evidence="3" id="KW-0813">Transport</keyword>
<dbReference type="RefSeq" id="WP_087395366.1">
    <property type="nucleotide sequence ID" value="NZ_CABJFF010000024.1"/>
</dbReference>
<dbReference type="InterPro" id="IPR003423">
    <property type="entry name" value="OMP_efflux"/>
</dbReference>
<keyword evidence="4" id="KW-1134">Transmembrane beta strand</keyword>
<dbReference type="GO" id="GO:0015288">
    <property type="term" value="F:porin activity"/>
    <property type="evidence" value="ECO:0007669"/>
    <property type="project" value="TreeGrafter"/>
</dbReference>
<dbReference type="GO" id="GO:0015562">
    <property type="term" value="F:efflux transmembrane transporter activity"/>
    <property type="evidence" value="ECO:0007669"/>
    <property type="project" value="InterPro"/>
</dbReference>
<dbReference type="InterPro" id="IPR051906">
    <property type="entry name" value="TolC-like"/>
</dbReference>
<evidence type="ECO:0000256" key="5">
    <source>
        <dbReference type="ARBA" id="ARBA00022692"/>
    </source>
</evidence>
<name>A0A412TRM2_9BACT</name>
<evidence type="ECO:0000313" key="10">
    <source>
        <dbReference type="Proteomes" id="UP000284243"/>
    </source>
</evidence>
<feature type="chain" id="PRO_5019150153" evidence="8">
    <location>
        <begin position="20"/>
        <end position="431"/>
    </location>
</feature>
<dbReference type="GO" id="GO:1990281">
    <property type="term" value="C:efflux pump complex"/>
    <property type="evidence" value="ECO:0007669"/>
    <property type="project" value="TreeGrafter"/>
</dbReference>
<feature type="signal peptide" evidence="8">
    <location>
        <begin position="1"/>
        <end position="19"/>
    </location>
</feature>
<keyword evidence="7" id="KW-0998">Cell outer membrane</keyword>
<gene>
    <name evidence="9" type="ORF">DWW57_09265</name>
</gene>
<dbReference type="Gene3D" id="1.20.1600.10">
    <property type="entry name" value="Outer membrane efflux proteins (OEP)"/>
    <property type="match status" value="1"/>
</dbReference>
<dbReference type="AlphaFoldDB" id="A0A412TRM2"/>
<accession>A0A412TRM2</accession>
<dbReference type="GO" id="GO:0009279">
    <property type="term" value="C:cell outer membrane"/>
    <property type="evidence" value="ECO:0007669"/>
    <property type="project" value="UniProtKB-SubCell"/>
</dbReference>
<dbReference type="SUPFAM" id="SSF56954">
    <property type="entry name" value="Outer membrane efflux proteins (OEP)"/>
    <property type="match status" value="1"/>
</dbReference>
<organism evidence="9 10">
    <name type="scientific">Odoribacter splanchnicus</name>
    <dbReference type="NCBI Taxonomy" id="28118"/>
    <lineage>
        <taxon>Bacteria</taxon>
        <taxon>Pseudomonadati</taxon>
        <taxon>Bacteroidota</taxon>
        <taxon>Bacteroidia</taxon>
        <taxon>Bacteroidales</taxon>
        <taxon>Odoribacteraceae</taxon>
        <taxon>Odoribacter</taxon>
    </lineage>
</organism>
<dbReference type="Proteomes" id="UP000284243">
    <property type="component" value="Unassembled WGS sequence"/>
</dbReference>
<reference evidence="9 10" key="1">
    <citation type="submission" date="2018-08" db="EMBL/GenBank/DDBJ databases">
        <title>A genome reference for cultivated species of the human gut microbiota.</title>
        <authorList>
            <person name="Zou Y."/>
            <person name="Xue W."/>
            <person name="Luo G."/>
        </authorList>
    </citation>
    <scope>NUCLEOTIDE SEQUENCE [LARGE SCALE GENOMIC DNA]</scope>
    <source>
        <strain evidence="9 10">AF16-14</strain>
    </source>
</reference>
<comment type="subcellular location">
    <subcellularLocation>
        <location evidence="1">Cell outer membrane</location>
    </subcellularLocation>
</comment>